<evidence type="ECO:0000256" key="2">
    <source>
        <dbReference type="ARBA" id="ARBA00001947"/>
    </source>
</evidence>
<keyword evidence="7" id="KW-0378">Hydrolase</keyword>
<dbReference type="Proteomes" id="UP000281553">
    <property type="component" value="Unassembled WGS sequence"/>
</dbReference>
<evidence type="ECO:0000256" key="3">
    <source>
        <dbReference type="ARBA" id="ARBA00004963"/>
    </source>
</evidence>
<evidence type="ECO:0000256" key="6">
    <source>
        <dbReference type="ARBA" id="ARBA00022723"/>
    </source>
</evidence>
<evidence type="ECO:0000256" key="1">
    <source>
        <dbReference type="ARBA" id="ARBA00001623"/>
    </source>
</evidence>
<dbReference type="SUPFAM" id="SSF56281">
    <property type="entry name" value="Metallo-hydrolase/oxidoreductase"/>
    <property type="match status" value="1"/>
</dbReference>
<protein>
    <recommendedName>
        <fullName evidence="5">hydroxyacylglutathione hydrolase</fullName>
        <ecNumber evidence="5">3.1.2.6</ecNumber>
    </recommendedName>
    <alternativeName>
        <fullName evidence="9">Glyoxalase II</fullName>
    </alternativeName>
</protein>
<sequence>MKAFAEHGLRLTAILITHHHWDHAGGNEELVKSLKAQGITGLEVYGGGTGIGALTKQVKSGDQITLGDHVTIKCLSTPCHTQDHICYYATDQANPSEDGCVFTGDKLFLAGCGRFFKGIPPQ</sequence>
<dbReference type="InterPro" id="IPR001279">
    <property type="entry name" value="Metallo-B-lactamas"/>
</dbReference>
<dbReference type="Gene3D" id="3.60.15.10">
    <property type="entry name" value="Ribonuclease Z/Hydroxyacylglutathione hydrolase-like"/>
    <property type="match status" value="1"/>
</dbReference>
<name>A0A3P6R749_DIBLA</name>
<keyword evidence="12" id="KW-1185">Reference proteome</keyword>
<dbReference type="SMART" id="SM00849">
    <property type="entry name" value="Lactamase_B"/>
    <property type="match status" value="1"/>
</dbReference>
<organism evidence="11 12">
    <name type="scientific">Dibothriocephalus latus</name>
    <name type="common">Fish tapeworm</name>
    <name type="synonym">Diphyllobothrium latum</name>
    <dbReference type="NCBI Taxonomy" id="60516"/>
    <lineage>
        <taxon>Eukaryota</taxon>
        <taxon>Metazoa</taxon>
        <taxon>Spiralia</taxon>
        <taxon>Lophotrochozoa</taxon>
        <taxon>Platyhelminthes</taxon>
        <taxon>Cestoda</taxon>
        <taxon>Eucestoda</taxon>
        <taxon>Diphyllobothriidea</taxon>
        <taxon>Diphyllobothriidae</taxon>
        <taxon>Dibothriocephalus</taxon>
    </lineage>
</organism>
<accession>A0A3P6R749</accession>
<feature type="domain" description="Metallo-beta-lactamase" evidence="10">
    <location>
        <begin position="5"/>
        <end position="122"/>
    </location>
</feature>
<comment type="cofactor">
    <cofactor evidence="2">
        <name>Zn(2+)</name>
        <dbReference type="ChEBI" id="CHEBI:29105"/>
    </cofactor>
</comment>
<comment type="similarity">
    <text evidence="4">Belongs to the metallo-beta-lactamase superfamily. Glyoxalase II family.</text>
</comment>
<evidence type="ECO:0000259" key="10">
    <source>
        <dbReference type="SMART" id="SM00849"/>
    </source>
</evidence>
<dbReference type="EMBL" id="UYRU01019594">
    <property type="protein sequence ID" value="VDK54637.1"/>
    <property type="molecule type" value="Genomic_DNA"/>
</dbReference>
<dbReference type="InterPro" id="IPR035680">
    <property type="entry name" value="Clx_II_MBL"/>
</dbReference>
<evidence type="ECO:0000256" key="4">
    <source>
        <dbReference type="ARBA" id="ARBA00006759"/>
    </source>
</evidence>
<dbReference type="GO" id="GO:0046872">
    <property type="term" value="F:metal ion binding"/>
    <property type="evidence" value="ECO:0007669"/>
    <property type="project" value="UniProtKB-KW"/>
</dbReference>
<reference evidence="11 12" key="1">
    <citation type="submission" date="2018-11" db="EMBL/GenBank/DDBJ databases">
        <authorList>
            <consortium name="Pathogen Informatics"/>
        </authorList>
    </citation>
    <scope>NUCLEOTIDE SEQUENCE [LARGE SCALE GENOMIC DNA]</scope>
</reference>
<dbReference type="CDD" id="cd07723">
    <property type="entry name" value="hydroxyacylglutathione_hydrolase_MBL-fold"/>
    <property type="match status" value="1"/>
</dbReference>
<dbReference type="InterPro" id="IPR036866">
    <property type="entry name" value="RibonucZ/Hydroxyglut_hydro"/>
</dbReference>
<proteinExistence type="inferred from homology"/>
<evidence type="ECO:0000256" key="9">
    <source>
        <dbReference type="ARBA" id="ARBA00031044"/>
    </source>
</evidence>
<dbReference type="Pfam" id="PF00753">
    <property type="entry name" value="Lactamase_B"/>
    <property type="match status" value="1"/>
</dbReference>
<dbReference type="EC" id="3.1.2.6" evidence="5"/>
<gene>
    <name evidence="11" type="ORF">DILT_LOCUS2043</name>
</gene>
<dbReference type="PANTHER" id="PTHR11935:SF94">
    <property type="entry name" value="TENZING NORGAY, ISOFORM C"/>
    <property type="match status" value="1"/>
</dbReference>
<dbReference type="AlphaFoldDB" id="A0A3P6R749"/>
<dbReference type="PANTHER" id="PTHR11935">
    <property type="entry name" value="BETA LACTAMASE DOMAIN"/>
    <property type="match status" value="1"/>
</dbReference>
<comment type="catalytic activity">
    <reaction evidence="1">
        <text>an S-(2-hydroxyacyl)glutathione + H2O = a 2-hydroxy carboxylate + glutathione + H(+)</text>
        <dbReference type="Rhea" id="RHEA:21864"/>
        <dbReference type="ChEBI" id="CHEBI:15377"/>
        <dbReference type="ChEBI" id="CHEBI:15378"/>
        <dbReference type="ChEBI" id="CHEBI:57925"/>
        <dbReference type="ChEBI" id="CHEBI:58896"/>
        <dbReference type="ChEBI" id="CHEBI:71261"/>
        <dbReference type="EC" id="3.1.2.6"/>
    </reaction>
</comment>
<evidence type="ECO:0000256" key="7">
    <source>
        <dbReference type="ARBA" id="ARBA00022801"/>
    </source>
</evidence>
<keyword evidence="8" id="KW-0862">Zinc</keyword>
<evidence type="ECO:0000256" key="8">
    <source>
        <dbReference type="ARBA" id="ARBA00022833"/>
    </source>
</evidence>
<dbReference type="GO" id="GO:0004416">
    <property type="term" value="F:hydroxyacylglutathione hydrolase activity"/>
    <property type="evidence" value="ECO:0007669"/>
    <property type="project" value="UniProtKB-EC"/>
</dbReference>
<dbReference type="OrthoDB" id="515692at2759"/>
<evidence type="ECO:0000313" key="12">
    <source>
        <dbReference type="Proteomes" id="UP000281553"/>
    </source>
</evidence>
<keyword evidence="6" id="KW-0479">Metal-binding</keyword>
<feature type="non-terminal residue" evidence="11">
    <location>
        <position position="122"/>
    </location>
</feature>
<comment type="pathway">
    <text evidence="3">Secondary metabolite metabolism; methylglyoxal degradation; (R)-lactate from methylglyoxal: step 2/2.</text>
</comment>
<evidence type="ECO:0000256" key="5">
    <source>
        <dbReference type="ARBA" id="ARBA00011917"/>
    </source>
</evidence>
<evidence type="ECO:0000313" key="11">
    <source>
        <dbReference type="EMBL" id="VDK54637.1"/>
    </source>
</evidence>